<feature type="domain" description="Spondin-like TSP1" evidence="4">
    <location>
        <begin position="74"/>
        <end position="133"/>
    </location>
</feature>
<dbReference type="Proteomes" id="UP000193380">
    <property type="component" value="Unassembled WGS sequence"/>
</dbReference>
<keyword evidence="3" id="KW-0325">Glycoprotein</keyword>
<dbReference type="InterPro" id="IPR036383">
    <property type="entry name" value="TSP1_rpt_sf"/>
</dbReference>
<keyword evidence="1" id="KW-0732">Signal</keyword>
<proteinExistence type="predicted"/>
<protein>
    <recommendedName>
        <fullName evidence="4">Spondin-like TSP1 domain-containing protein</fullName>
    </recommendedName>
</protein>
<dbReference type="Pfam" id="PF19028">
    <property type="entry name" value="TSP1_spondin"/>
    <property type="match status" value="1"/>
</dbReference>
<dbReference type="EMBL" id="FR905663">
    <property type="protein sequence ID" value="CDQ80834.1"/>
    <property type="molecule type" value="Genomic_DNA"/>
</dbReference>
<evidence type="ECO:0000256" key="3">
    <source>
        <dbReference type="ARBA" id="ARBA00023180"/>
    </source>
</evidence>
<dbReference type="PaxDb" id="8022-A0A060XUP2"/>
<dbReference type="PROSITE" id="PS50092">
    <property type="entry name" value="TSP1"/>
    <property type="match status" value="1"/>
</dbReference>
<evidence type="ECO:0000256" key="1">
    <source>
        <dbReference type="ARBA" id="ARBA00022729"/>
    </source>
</evidence>
<dbReference type="STRING" id="8022.A0A060XUP2"/>
<dbReference type="SUPFAM" id="SSF82895">
    <property type="entry name" value="TSP-1 type 1 repeat"/>
    <property type="match status" value="1"/>
</dbReference>
<gene>
    <name evidence="5" type="ORF">GSONMT00058233001</name>
</gene>
<evidence type="ECO:0000256" key="2">
    <source>
        <dbReference type="ARBA" id="ARBA00023157"/>
    </source>
</evidence>
<dbReference type="PANTHER" id="PTHR11311">
    <property type="entry name" value="SPONDIN"/>
    <property type="match status" value="1"/>
</dbReference>
<dbReference type="InterPro" id="IPR051418">
    <property type="entry name" value="Spondin/Thrombospondin_T1"/>
</dbReference>
<dbReference type="Gene3D" id="2.20.100.10">
    <property type="entry name" value="Thrombospondin type-1 (TSP1) repeat"/>
    <property type="match status" value="1"/>
</dbReference>
<reference evidence="5" key="1">
    <citation type="journal article" date="2014" name="Nat. Commun.">
        <title>The rainbow trout genome provides novel insights into evolution after whole-genome duplication in vertebrates.</title>
        <authorList>
            <person name="Berthelot C."/>
            <person name="Brunet F."/>
            <person name="Chalopin D."/>
            <person name="Juanchich A."/>
            <person name="Bernard M."/>
            <person name="Noel B."/>
            <person name="Bento P."/>
            <person name="Da Silva C."/>
            <person name="Labadie K."/>
            <person name="Alberti A."/>
            <person name="Aury J.M."/>
            <person name="Louis A."/>
            <person name="Dehais P."/>
            <person name="Bardou P."/>
            <person name="Montfort J."/>
            <person name="Klopp C."/>
            <person name="Cabau C."/>
            <person name="Gaspin C."/>
            <person name="Thorgaard G.H."/>
            <person name="Boussaha M."/>
            <person name="Quillet E."/>
            <person name="Guyomard R."/>
            <person name="Galiana D."/>
            <person name="Bobe J."/>
            <person name="Volff J.N."/>
            <person name="Genet C."/>
            <person name="Wincker P."/>
            <person name="Jaillon O."/>
            <person name="Roest Crollius H."/>
            <person name="Guiguen Y."/>
        </authorList>
    </citation>
    <scope>NUCLEOTIDE SEQUENCE [LARGE SCALE GENOMIC DNA]</scope>
</reference>
<dbReference type="PANTHER" id="PTHR11311:SF8">
    <property type="entry name" value="THROMBOSPONDIN TYPE-1 DOMAIN-CONTAINING PROTEIN 7A"/>
    <property type="match status" value="1"/>
</dbReference>
<evidence type="ECO:0000313" key="5">
    <source>
        <dbReference type="EMBL" id="CDQ80834.1"/>
    </source>
</evidence>
<reference evidence="5" key="2">
    <citation type="submission" date="2014-03" db="EMBL/GenBank/DDBJ databases">
        <authorList>
            <person name="Genoscope - CEA"/>
        </authorList>
    </citation>
    <scope>NUCLEOTIDE SEQUENCE</scope>
</reference>
<dbReference type="InterPro" id="IPR044004">
    <property type="entry name" value="TSP1_spondin_dom"/>
</dbReference>
<evidence type="ECO:0000259" key="4">
    <source>
        <dbReference type="Pfam" id="PF19028"/>
    </source>
</evidence>
<dbReference type="AlphaFoldDB" id="A0A060XUP2"/>
<dbReference type="GO" id="GO:0030036">
    <property type="term" value="P:actin cytoskeleton organization"/>
    <property type="evidence" value="ECO:0007669"/>
    <property type="project" value="TreeGrafter"/>
</dbReference>
<name>A0A060XUP2_ONCMY</name>
<dbReference type="GO" id="GO:0005886">
    <property type="term" value="C:plasma membrane"/>
    <property type="evidence" value="ECO:0007669"/>
    <property type="project" value="TreeGrafter"/>
</dbReference>
<accession>A0A060XUP2</accession>
<organism evidence="5 6">
    <name type="scientific">Oncorhynchus mykiss</name>
    <name type="common">Rainbow trout</name>
    <name type="synonym">Salmo gairdneri</name>
    <dbReference type="NCBI Taxonomy" id="8022"/>
    <lineage>
        <taxon>Eukaryota</taxon>
        <taxon>Metazoa</taxon>
        <taxon>Chordata</taxon>
        <taxon>Craniata</taxon>
        <taxon>Vertebrata</taxon>
        <taxon>Euteleostomi</taxon>
        <taxon>Actinopterygii</taxon>
        <taxon>Neopterygii</taxon>
        <taxon>Teleostei</taxon>
        <taxon>Protacanthopterygii</taxon>
        <taxon>Salmoniformes</taxon>
        <taxon>Salmonidae</taxon>
        <taxon>Salmoninae</taxon>
        <taxon>Oncorhynchus</taxon>
    </lineage>
</organism>
<keyword evidence="2" id="KW-1015">Disulfide bond</keyword>
<dbReference type="InterPro" id="IPR000884">
    <property type="entry name" value="TSP1_rpt"/>
</dbReference>
<sequence>MCCVQLDSEFVGVGARCGEGLRFRNVSCFVSDGSGQEEGSLVDDEMCGNLEPSVEGDKRVTLEEPCTSPCPGDCYLTDWTVWSPCQLSCVSGDDLGFGSVQVRSRAVLAQEPENLLQCPEQEWEARPCTEGQCYEYKWMTGAWRSSSRLVWCQRSDGLNVTGTECVCMCFVLLSLNVLRRK</sequence>
<dbReference type="FunFam" id="2.20.100.10:FF:000018">
    <property type="entry name" value="Thrombospondin type 1 domain containing 7A"/>
    <property type="match status" value="1"/>
</dbReference>
<evidence type="ECO:0000313" key="6">
    <source>
        <dbReference type="Proteomes" id="UP000193380"/>
    </source>
</evidence>